<feature type="compositionally biased region" description="Basic and acidic residues" evidence="1">
    <location>
        <begin position="40"/>
        <end position="53"/>
    </location>
</feature>
<evidence type="ECO:0000313" key="3">
    <source>
        <dbReference type="Proteomes" id="UP000015105"/>
    </source>
</evidence>
<reference evidence="2" key="4">
    <citation type="submission" date="2019-03" db="UniProtKB">
        <authorList>
            <consortium name="EnsemblPlants"/>
        </authorList>
    </citation>
    <scope>IDENTIFICATION</scope>
</reference>
<dbReference type="EnsemblPlants" id="AET7Gv21051500.16">
    <property type="protein sequence ID" value="AET7Gv21051500.16"/>
    <property type="gene ID" value="AET7Gv21051500"/>
</dbReference>
<dbReference type="Proteomes" id="UP000015105">
    <property type="component" value="Chromosome 7D"/>
</dbReference>
<accession>A0A453SS52</accession>
<protein>
    <submittedName>
        <fullName evidence="2">Uncharacterized protein</fullName>
    </submittedName>
</protein>
<reference evidence="3" key="2">
    <citation type="journal article" date="2017" name="Nat. Plants">
        <title>The Aegilops tauschii genome reveals multiple impacts of transposons.</title>
        <authorList>
            <person name="Zhao G."/>
            <person name="Zou C."/>
            <person name="Li K."/>
            <person name="Wang K."/>
            <person name="Li T."/>
            <person name="Gao L."/>
            <person name="Zhang X."/>
            <person name="Wang H."/>
            <person name="Yang Z."/>
            <person name="Liu X."/>
            <person name="Jiang W."/>
            <person name="Mao L."/>
            <person name="Kong X."/>
            <person name="Jiao Y."/>
            <person name="Jia J."/>
        </authorList>
    </citation>
    <scope>NUCLEOTIDE SEQUENCE [LARGE SCALE GENOMIC DNA]</scope>
    <source>
        <strain evidence="3">cv. AL8/78</strain>
    </source>
</reference>
<proteinExistence type="predicted"/>
<evidence type="ECO:0000256" key="1">
    <source>
        <dbReference type="SAM" id="MobiDB-lite"/>
    </source>
</evidence>
<dbReference type="AlphaFoldDB" id="A0A453SS52"/>
<reference evidence="2" key="5">
    <citation type="journal article" date="2021" name="G3 (Bethesda)">
        <title>Aegilops tauschii genome assembly Aet v5.0 features greater sequence contiguity and improved annotation.</title>
        <authorList>
            <person name="Wang L."/>
            <person name="Zhu T."/>
            <person name="Rodriguez J.C."/>
            <person name="Deal K.R."/>
            <person name="Dubcovsky J."/>
            <person name="McGuire P.E."/>
            <person name="Lux T."/>
            <person name="Spannagl M."/>
            <person name="Mayer K.F.X."/>
            <person name="Baldrich P."/>
            <person name="Meyers B.C."/>
            <person name="Huo N."/>
            <person name="Gu Y.Q."/>
            <person name="Zhou H."/>
            <person name="Devos K.M."/>
            <person name="Bennetzen J.L."/>
            <person name="Unver T."/>
            <person name="Budak H."/>
            <person name="Gulick P.J."/>
            <person name="Galiba G."/>
            <person name="Kalapos B."/>
            <person name="Nelson D.R."/>
            <person name="Li P."/>
            <person name="You F.M."/>
            <person name="Luo M.C."/>
            <person name="Dvorak J."/>
        </authorList>
    </citation>
    <scope>NUCLEOTIDE SEQUENCE [LARGE SCALE GENOMIC DNA]</scope>
    <source>
        <strain evidence="2">cv. AL8/78</strain>
    </source>
</reference>
<reference evidence="3" key="1">
    <citation type="journal article" date="2014" name="Science">
        <title>Ancient hybridizations among the ancestral genomes of bread wheat.</title>
        <authorList>
            <consortium name="International Wheat Genome Sequencing Consortium,"/>
            <person name="Marcussen T."/>
            <person name="Sandve S.R."/>
            <person name="Heier L."/>
            <person name="Spannagl M."/>
            <person name="Pfeifer M."/>
            <person name="Jakobsen K.S."/>
            <person name="Wulff B.B."/>
            <person name="Steuernagel B."/>
            <person name="Mayer K.F."/>
            <person name="Olsen O.A."/>
        </authorList>
    </citation>
    <scope>NUCLEOTIDE SEQUENCE [LARGE SCALE GENOMIC DNA]</scope>
    <source>
        <strain evidence="3">cv. AL8/78</strain>
    </source>
</reference>
<keyword evidence="3" id="KW-1185">Reference proteome</keyword>
<organism evidence="2 3">
    <name type="scientific">Aegilops tauschii subsp. strangulata</name>
    <name type="common">Goatgrass</name>
    <dbReference type="NCBI Taxonomy" id="200361"/>
    <lineage>
        <taxon>Eukaryota</taxon>
        <taxon>Viridiplantae</taxon>
        <taxon>Streptophyta</taxon>
        <taxon>Embryophyta</taxon>
        <taxon>Tracheophyta</taxon>
        <taxon>Spermatophyta</taxon>
        <taxon>Magnoliopsida</taxon>
        <taxon>Liliopsida</taxon>
        <taxon>Poales</taxon>
        <taxon>Poaceae</taxon>
        <taxon>BOP clade</taxon>
        <taxon>Pooideae</taxon>
        <taxon>Triticodae</taxon>
        <taxon>Triticeae</taxon>
        <taxon>Triticinae</taxon>
        <taxon>Aegilops</taxon>
    </lineage>
</organism>
<sequence length="158" mass="16671">CLCLPALSAWSGDARWRASTTHIGAEGAARVANKWTDGRDAAPRARRGGEMKGARVGGWPKGNHRVSAASTNRRSGQACLHGACGGVGPLRKSGGWGGGRPCPCPCPSPVLLCAWLLKARTTCDSSWQGRRDLGSVLYMGGVTSTRLTIQAQEHVRNH</sequence>
<evidence type="ECO:0000313" key="2">
    <source>
        <dbReference type="EnsemblPlants" id="AET7Gv21051500.16"/>
    </source>
</evidence>
<feature type="region of interest" description="Disordered" evidence="1">
    <location>
        <begin position="40"/>
        <end position="62"/>
    </location>
</feature>
<reference evidence="2" key="3">
    <citation type="journal article" date="2017" name="Nature">
        <title>Genome sequence of the progenitor of the wheat D genome Aegilops tauschii.</title>
        <authorList>
            <person name="Luo M.C."/>
            <person name="Gu Y.Q."/>
            <person name="Puiu D."/>
            <person name="Wang H."/>
            <person name="Twardziok S.O."/>
            <person name="Deal K.R."/>
            <person name="Huo N."/>
            <person name="Zhu T."/>
            <person name="Wang L."/>
            <person name="Wang Y."/>
            <person name="McGuire P.E."/>
            <person name="Liu S."/>
            <person name="Long H."/>
            <person name="Ramasamy R.K."/>
            <person name="Rodriguez J.C."/>
            <person name="Van S.L."/>
            <person name="Yuan L."/>
            <person name="Wang Z."/>
            <person name="Xia Z."/>
            <person name="Xiao L."/>
            <person name="Anderson O.D."/>
            <person name="Ouyang S."/>
            <person name="Liang Y."/>
            <person name="Zimin A.V."/>
            <person name="Pertea G."/>
            <person name="Qi P."/>
            <person name="Bennetzen J.L."/>
            <person name="Dai X."/>
            <person name="Dawson M.W."/>
            <person name="Muller H.G."/>
            <person name="Kugler K."/>
            <person name="Rivarola-Duarte L."/>
            <person name="Spannagl M."/>
            <person name="Mayer K.F.X."/>
            <person name="Lu F.H."/>
            <person name="Bevan M.W."/>
            <person name="Leroy P."/>
            <person name="Li P."/>
            <person name="You F.M."/>
            <person name="Sun Q."/>
            <person name="Liu Z."/>
            <person name="Lyons E."/>
            <person name="Wicker T."/>
            <person name="Salzberg S.L."/>
            <person name="Devos K.M."/>
            <person name="Dvorak J."/>
        </authorList>
    </citation>
    <scope>NUCLEOTIDE SEQUENCE [LARGE SCALE GENOMIC DNA]</scope>
    <source>
        <strain evidence="2">cv. AL8/78</strain>
    </source>
</reference>
<dbReference type="Gramene" id="AET7Gv21051500.16">
    <property type="protein sequence ID" value="AET7Gv21051500.16"/>
    <property type="gene ID" value="AET7Gv21051500"/>
</dbReference>
<name>A0A453SS52_AEGTS</name>